<accession>A0A9X7BP90</accession>
<dbReference type="RefSeq" id="WP_097961812.1">
    <property type="nucleotide sequence ID" value="NZ_NUHS01000051.1"/>
</dbReference>
<dbReference type="EMBL" id="NVDU01000023">
    <property type="protein sequence ID" value="PFV31677.1"/>
    <property type="molecule type" value="Genomic_DNA"/>
</dbReference>
<organism evidence="1 2">
    <name type="scientific">Bacillus thuringiensis</name>
    <dbReference type="NCBI Taxonomy" id="1428"/>
    <lineage>
        <taxon>Bacteria</taxon>
        <taxon>Bacillati</taxon>
        <taxon>Bacillota</taxon>
        <taxon>Bacilli</taxon>
        <taxon>Bacillales</taxon>
        <taxon>Bacillaceae</taxon>
        <taxon>Bacillus</taxon>
        <taxon>Bacillus cereus group</taxon>
    </lineage>
</organism>
<protein>
    <submittedName>
        <fullName evidence="1">DNA polymerase I</fullName>
    </submittedName>
</protein>
<proteinExistence type="predicted"/>
<dbReference type="Proteomes" id="UP000223366">
    <property type="component" value="Unassembled WGS sequence"/>
</dbReference>
<sequence length="134" mass="15825">MKMAVYIQQELRWLAIVTQEPVLIEAFKKGLDVHSQITCQIKGFTYHLFEDIRNYKRETLKETHHHIQQLINKWSDTPECLYILKIYNMKELNSSTIPTLANAFELLRKEMKSIVFGKWIAEFKSHSKQGNLSV</sequence>
<dbReference type="Gene3D" id="1.10.150.20">
    <property type="entry name" value="5' to 3' exonuclease, C-terminal subdomain"/>
    <property type="match status" value="1"/>
</dbReference>
<dbReference type="SUPFAM" id="SSF56672">
    <property type="entry name" value="DNA/RNA polymerases"/>
    <property type="match status" value="1"/>
</dbReference>
<name>A0A9X7BP90_BACTU</name>
<reference evidence="1 2" key="1">
    <citation type="submission" date="2017-09" db="EMBL/GenBank/DDBJ databases">
        <title>Large-scale bioinformatics analysis of Bacillus genomes uncovers conserved roles of natural products in bacterial physiology.</title>
        <authorList>
            <consortium name="Agbiome Team Llc"/>
            <person name="Bleich R.M."/>
            <person name="Grubbs K.J."/>
            <person name="Santa Maria K.C."/>
            <person name="Allen S.E."/>
            <person name="Farag S."/>
            <person name="Shank E.A."/>
            <person name="Bowers A."/>
        </authorList>
    </citation>
    <scope>NUCLEOTIDE SEQUENCE [LARGE SCALE GENOMIC DNA]</scope>
    <source>
        <strain evidence="1 2">AFS060060</strain>
    </source>
</reference>
<comment type="caution">
    <text evidence="1">The sequence shown here is derived from an EMBL/GenBank/DDBJ whole genome shotgun (WGS) entry which is preliminary data.</text>
</comment>
<evidence type="ECO:0000313" key="2">
    <source>
        <dbReference type="Proteomes" id="UP000223366"/>
    </source>
</evidence>
<evidence type="ECO:0000313" key="1">
    <source>
        <dbReference type="EMBL" id="PFV31677.1"/>
    </source>
</evidence>
<gene>
    <name evidence="1" type="ORF">COK99_12600</name>
</gene>
<dbReference type="InterPro" id="IPR043502">
    <property type="entry name" value="DNA/RNA_pol_sf"/>
</dbReference>
<dbReference type="AlphaFoldDB" id="A0A9X7BP90"/>